<feature type="region of interest" description="Disordered" evidence="4">
    <location>
        <begin position="2122"/>
        <end position="2161"/>
    </location>
</feature>
<dbReference type="Pfam" id="PF03534">
    <property type="entry name" value="SpvB"/>
    <property type="match status" value="1"/>
</dbReference>
<dbReference type="NCBIfam" id="TIGR01643">
    <property type="entry name" value="YD_repeat_2x"/>
    <property type="match status" value="2"/>
</dbReference>
<dbReference type="PANTHER" id="PTHR32305:SF15">
    <property type="entry name" value="PROTEIN RHSA-RELATED"/>
    <property type="match status" value="1"/>
</dbReference>
<comment type="caution">
    <text evidence="5">The sequence shown here is derived from an EMBL/GenBank/DDBJ whole genome shotgun (WGS) entry which is preliminary data.</text>
</comment>
<keyword evidence="6" id="KW-1185">Reference proteome</keyword>
<evidence type="ECO:0000256" key="1">
    <source>
        <dbReference type="ARBA" id="ARBA00004613"/>
    </source>
</evidence>
<dbReference type="InterPro" id="IPR028994">
    <property type="entry name" value="Integrin_alpha_N"/>
</dbReference>
<sequence length="2395" mass="269327">MITINNIKGLIGGLGFLCAFFSSAMTIDESMILKGEMEVVGGQAEYSLPINLPKGRNNHVPSLEIKYRSDAGVSSLGLGFRINGISSIYRCGKNLPIDGQWGGVNLDEEDRYCLDGERLIAISGEDGADGAEYRLEKNGTERIISYGKSGPEYFKVWALDGSVKEYGNTEDSKLALSNGGIVKWSISQDKDISDNSIFYNYQTVKGDIYVSDIEYVGGKVSFSYKKSRPEDNFYHYILGDKKYHIYRVVDKITLFGNNESEIGSYRFSYAISSGQTPLNRLESLSYCSASFECSTPIHFSWTGQTETSYFDDYTYQLEGASLDFIDVNRDGRYQHFGNYEKIDSLFEVGRGYSIKQLDGTTITKGKEGYGHGGYALKGNEGNLELETQYWHQYTYWESVGSKGTYHKRTAYSLEGPQVFNTSVTTCSLEPWGSRHDKMVCSSDSSQVVGGGLLPSYRPSLDKINQYLENHTLPGEQDDYIGGYTLIPHHPKHLSGDFNGDGFDTLIDDKGGDSITVDINGDGRDDYLRLKSNDFKTLYYAFSGNVDEEKELSLAEFELIRFADINGDGYQDIITKSKDNIVRIYPFDGNEYLDAPIEATVKNMDHGQLIDTTERNTYYDDEGHEYYSENRWFGVQGYEFTDTTNDTHQLFTLYDVNGDGFVDIFDGKQLYLNQMNYTFTPSVYEYDAISNKDDEIRFLDLDSNTAPSLLSLKDNVITVRRNAYHKGNVNYQGVTKVEQIQEHKNLYKLRYVSVSSRANEYAADYEYQAPFSFPNVKFTPVKNVVSLIQKITPQAGDYKNLYSKFSYGGAKHSMNGHGFLGFEEIKETKVANKKVYEVITTNFNQDNEHLIGLPSATTIEKYNDLSEELSVYKQLDFSYEVKVNSGDSGDYYYAYNNKTLTKEYDPYTGSLEKQSTITQTLNDIGLPTSTTEVITGGYEHSGQFNITNDYTYRVNEQQLDASPDDFWKRGAITLASRSIVDLDTRLQNQTTNTYTYSASGLLISDTKTGNIVESESLGADTGANKELKHRYAYDQYGNIAQVEMSGSGLSSSTTQYLYDHKGLHIEKMTNALGHAFLYQYNNFGQLTSEVNLATNRETSYTYDDFQRLTRQINPGKKRLNLVDFEYFTAQYCETHFNIPSPELGVTCQRTYSPDKGEVVTFYNSNGGELRQAHQGFDGQWIVKDTEIDLLGRITTISRPQFLSVTTPAPVVSFNYDTLGREVLKVEPAASDATVSTITSTRYANGQVSKVDAKGHVHTATYNVLGHVIKKTEPLVSTPERGKQTPYQLYKYYPNGLLRHSIDSTGNETHIRYDVFGHRTLLDDPSLGQWHYEYDALGKLINKTDANGIVTTIDYDKLGRKLSATEGERTSSWEYGQSTGLLTAVEGGGLKTTYQYNDVGQVAQETKSFEGEAFVVEYEYDDYERLTREVRPNGNGELASSAGDNPQNRLAVEYIYNPYGYISAIRSPKTYADKVFTSAKFRQDIKTLLEETLEQANQYLTLAEEFWLQQTYFEQKATEYTNLIGVEYALDAASQRLLENQQSYIQQCNDARECYLRPTVWLVSDFYGSVVSQVPSEEGVIYRLDHNGSVNERGVTQYSGNLVAVTLDEYEQQNLLEASTLYVAEDEQGQLYLSSSYLELDDETYQHLIKARHDYVEAAIVATTNYHSATQIADTLIEYSQAVIEVSGLYCEAANQLGGALIDDQRVQCENNKSQSQAEQLNLILTQSELEDSMADPAYVYYWQRRETDAYGHTLSEMLGNGLVNSYRHNARTGRPDLITTHKAGELGAGQQLGLNSPNLVRSLSYRYDVNNNVTRRYDSILGIQDDYTFDGLDRVIGNKVTLDDNLQHGLNNPTLQSGSYQYDLTGNLVLKSDIGELNYADSPYAVSSANGLDYSYDKAGNLTKAVNQATGAIERTVVWSEFNKPEFLSRDGQSAEFSYDANHNRYLKQSSSGLSTFYFNKVYEREQDTLTGEVTHKHFIYAEGKLIALNSQHMDADNELSNKQTRYLHYDALESVDLITNGYGDVVERRSYDIWGNEREVTWETSFVQELITNRGYTGHEHIEEVGLIHMNGRVYDAELGRFLSPDPVIQSPLTTNNFNRYSYVLNNPNKYTDPTGFRHIEDSDSQGSAIAGRDSIDLGGPQDLKREGYRARNGNSRDTGRPVTDRGILDLYIGLKSLFGFNISDDERDYLRWKTVSRYVRGLTYKGYQDIRYEINRYGGLIEGVYDPNFTESNGFVGKVFVEYNGLQYGIFTHIATSEKVIVFAGTQITDINDWKANVAQAVGLTTAQYTRAVAIGRAYIGQDITFAGHSLGGGLATVAAIASANKAVTINSAGVHNNTIEGVVRDGWSVNNYFSGEDGIRTLNAMTPTRLRGNTINVGYAGVHGLSSFRKKFE</sequence>
<name>A0ABM8ZGN4_9VIBR</name>
<dbReference type="InterPro" id="IPR031325">
    <property type="entry name" value="RHS_repeat"/>
</dbReference>
<dbReference type="RefSeq" id="WP_237483509.1">
    <property type="nucleotide sequence ID" value="NZ_CAKLCM010000001.1"/>
</dbReference>
<dbReference type="Pfam" id="PF26363">
    <property type="entry name" value="Phospholipase-like"/>
    <property type="match status" value="1"/>
</dbReference>
<evidence type="ECO:0000256" key="2">
    <source>
        <dbReference type="ARBA" id="ARBA00022525"/>
    </source>
</evidence>
<dbReference type="InterPro" id="IPR003284">
    <property type="entry name" value="Sal_SpvB"/>
</dbReference>
<reference evidence="5" key="1">
    <citation type="submission" date="2021-12" db="EMBL/GenBank/DDBJ databases">
        <authorList>
            <person name="Rodrigo-Torres L."/>
            <person name="Arahal R. D."/>
            <person name="Lucena T."/>
        </authorList>
    </citation>
    <scope>NUCLEOTIDE SEQUENCE</scope>
    <source>
        <strain evidence="5">CECT 8226</strain>
    </source>
</reference>
<dbReference type="InterPro" id="IPR006530">
    <property type="entry name" value="YD"/>
</dbReference>
<gene>
    <name evidence="5" type="ORF">VHP8226_00465</name>
</gene>
<evidence type="ECO:0000256" key="4">
    <source>
        <dbReference type="SAM" id="MobiDB-lite"/>
    </source>
</evidence>
<keyword evidence="2" id="KW-0964">Secreted</keyword>
<comment type="subcellular location">
    <subcellularLocation>
        <location evidence="1">Secreted</location>
    </subcellularLocation>
</comment>
<proteinExistence type="predicted"/>
<evidence type="ECO:0000313" key="5">
    <source>
        <dbReference type="EMBL" id="CAH0524617.1"/>
    </source>
</evidence>
<dbReference type="EMBL" id="CAKLCM010000001">
    <property type="protein sequence ID" value="CAH0524617.1"/>
    <property type="molecule type" value="Genomic_DNA"/>
</dbReference>
<dbReference type="InterPro" id="IPR022385">
    <property type="entry name" value="Rhs_assc_core"/>
</dbReference>
<accession>A0ABM8ZGN4</accession>
<dbReference type="NCBIfam" id="TIGR03696">
    <property type="entry name" value="Rhs_assc_core"/>
    <property type="match status" value="1"/>
</dbReference>
<organism evidence="5 6">
    <name type="scientific">Vibrio hippocampi</name>
    <dbReference type="NCBI Taxonomy" id="654686"/>
    <lineage>
        <taxon>Bacteria</taxon>
        <taxon>Pseudomonadati</taxon>
        <taxon>Pseudomonadota</taxon>
        <taxon>Gammaproteobacteria</taxon>
        <taxon>Vibrionales</taxon>
        <taxon>Vibrionaceae</taxon>
        <taxon>Vibrio</taxon>
    </lineage>
</organism>
<dbReference type="SUPFAM" id="SSF69318">
    <property type="entry name" value="Integrin alpha N-terminal domain"/>
    <property type="match status" value="1"/>
</dbReference>
<dbReference type="Gene3D" id="3.40.50.1820">
    <property type="entry name" value="alpha/beta hydrolase"/>
    <property type="match status" value="1"/>
</dbReference>
<evidence type="ECO:0008006" key="7">
    <source>
        <dbReference type="Google" id="ProtNLM"/>
    </source>
</evidence>
<dbReference type="Proteomes" id="UP000838160">
    <property type="component" value="Unassembled WGS sequence"/>
</dbReference>
<evidence type="ECO:0000256" key="3">
    <source>
        <dbReference type="ARBA" id="ARBA00023026"/>
    </source>
</evidence>
<dbReference type="PANTHER" id="PTHR32305">
    <property type="match status" value="1"/>
</dbReference>
<dbReference type="SUPFAM" id="SSF53474">
    <property type="entry name" value="alpha/beta-Hydrolases"/>
    <property type="match status" value="1"/>
</dbReference>
<protein>
    <recommendedName>
        <fullName evidence="7">Insecticide toxin TcdB middle/N-terminal domain-containing protein</fullName>
    </recommendedName>
</protein>
<evidence type="ECO:0000313" key="6">
    <source>
        <dbReference type="Proteomes" id="UP000838160"/>
    </source>
</evidence>
<dbReference type="InterPro" id="IPR029058">
    <property type="entry name" value="AB_hydrolase_fold"/>
</dbReference>
<keyword evidence="3" id="KW-0843">Virulence</keyword>
<dbReference type="Pfam" id="PF05593">
    <property type="entry name" value="RHS_repeat"/>
    <property type="match status" value="1"/>
</dbReference>
<dbReference type="Gene3D" id="2.180.10.10">
    <property type="entry name" value="RHS repeat-associated core"/>
    <property type="match status" value="2"/>
</dbReference>
<dbReference type="InterPro" id="IPR050708">
    <property type="entry name" value="T6SS_VgrG/RHS"/>
</dbReference>